<dbReference type="PANTHER" id="PTHR10809">
    <property type="entry name" value="VESICLE-ASSOCIATED MEMBRANE PROTEIN-ASSOCIATED PROTEIN"/>
    <property type="match status" value="1"/>
</dbReference>
<dbReference type="GO" id="GO:0061817">
    <property type="term" value="P:endoplasmic reticulum-plasma membrane tethering"/>
    <property type="evidence" value="ECO:0007669"/>
    <property type="project" value="TreeGrafter"/>
</dbReference>
<dbReference type="InterPro" id="IPR013783">
    <property type="entry name" value="Ig-like_fold"/>
</dbReference>
<dbReference type="InterPro" id="IPR016763">
    <property type="entry name" value="VAP"/>
</dbReference>
<keyword evidence="5" id="KW-0472">Membrane</keyword>
<dbReference type="PANTHER" id="PTHR10809:SF6">
    <property type="entry name" value="AT11025P-RELATED"/>
    <property type="match status" value="1"/>
</dbReference>
<dbReference type="InterPro" id="IPR008962">
    <property type="entry name" value="PapD-like_sf"/>
</dbReference>
<evidence type="ECO:0000256" key="6">
    <source>
        <dbReference type="SAM" id="MobiDB-lite"/>
    </source>
</evidence>
<dbReference type="AlphaFoldDB" id="A0A087ULB2"/>
<dbReference type="GO" id="GO:0033149">
    <property type="term" value="F:FFAT motif binding"/>
    <property type="evidence" value="ECO:0007669"/>
    <property type="project" value="TreeGrafter"/>
</dbReference>
<comment type="similarity">
    <text evidence="2">Belongs to the VAMP-associated protein (VAP) (TC 9.B.17) family.</text>
</comment>
<dbReference type="EMBL" id="KK120374">
    <property type="protein sequence ID" value="KFM78151.1"/>
    <property type="molecule type" value="Genomic_DNA"/>
</dbReference>
<sequence>MAKMEQALILDPPSELRFKAPFTDVTTSFLSLTNPTDKQICFKVKTTAPKTYCVRPNSGVVAPKETIVVAVMLQPLDLENADRNRHKFMVQSMFVPDGEFNQETVWRDVPPEGLMNSKLKCVFDIPADSTQVSAEVAEQPKVEQKATHHVQEVPVKSCEVETESKKLYEENKKLKRELFDLRQENSSLKEEGLRSRVAHDTRTRGTSVKPAESEMRHSPFKKQ</sequence>
<dbReference type="Proteomes" id="UP000054359">
    <property type="component" value="Unassembled WGS sequence"/>
</dbReference>
<dbReference type="PROSITE" id="PS50202">
    <property type="entry name" value="MSP"/>
    <property type="match status" value="1"/>
</dbReference>
<dbReference type="STRING" id="407821.A0A087ULB2"/>
<feature type="compositionally biased region" description="Basic and acidic residues" evidence="6">
    <location>
        <begin position="185"/>
        <end position="203"/>
    </location>
</feature>
<dbReference type="InterPro" id="IPR000535">
    <property type="entry name" value="MSP_dom"/>
</dbReference>
<protein>
    <submittedName>
        <fullName evidence="8">Vesicle-associated membrane protein/synaptobrevin-binding protein</fullName>
    </submittedName>
</protein>
<evidence type="ECO:0000256" key="5">
    <source>
        <dbReference type="ARBA" id="ARBA00023136"/>
    </source>
</evidence>
<feature type="non-terminal residue" evidence="8">
    <location>
        <position position="223"/>
    </location>
</feature>
<evidence type="ECO:0000259" key="7">
    <source>
        <dbReference type="PROSITE" id="PS50202"/>
    </source>
</evidence>
<keyword evidence="4" id="KW-1133">Transmembrane helix</keyword>
<proteinExistence type="inferred from homology"/>
<evidence type="ECO:0000313" key="9">
    <source>
        <dbReference type="Proteomes" id="UP000054359"/>
    </source>
</evidence>
<gene>
    <name evidence="8" type="ORF">X975_24010</name>
</gene>
<dbReference type="Pfam" id="PF00635">
    <property type="entry name" value="Motile_Sperm"/>
    <property type="match status" value="1"/>
</dbReference>
<dbReference type="GO" id="GO:0005789">
    <property type="term" value="C:endoplasmic reticulum membrane"/>
    <property type="evidence" value="ECO:0007669"/>
    <property type="project" value="InterPro"/>
</dbReference>
<organism evidence="8 9">
    <name type="scientific">Stegodyphus mimosarum</name>
    <name type="common">African social velvet spider</name>
    <dbReference type="NCBI Taxonomy" id="407821"/>
    <lineage>
        <taxon>Eukaryota</taxon>
        <taxon>Metazoa</taxon>
        <taxon>Ecdysozoa</taxon>
        <taxon>Arthropoda</taxon>
        <taxon>Chelicerata</taxon>
        <taxon>Arachnida</taxon>
        <taxon>Araneae</taxon>
        <taxon>Araneomorphae</taxon>
        <taxon>Entelegynae</taxon>
        <taxon>Eresoidea</taxon>
        <taxon>Eresidae</taxon>
        <taxon>Stegodyphus</taxon>
    </lineage>
</organism>
<dbReference type="SUPFAM" id="SSF49354">
    <property type="entry name" value="PapD-like"/>
    <property type="match status" value="1"/>
</dbReference>
<evidence type="ECO:0000256" key="1">
    <source>
        <dbReference type="ARBA" id="ARBA00004211"/>
    </source>
</evidence>
<dbReference type="OrthoDB" id="264603at2759"/>
<evidence type="ECO:0000256" key="4">
    <source>
        <dbReference type="ARBA" id="ARBA00022989"/>
    </source>
</evidence>
<reference evidence="8 9" key="1">
    <citation type="submission" date="2013-11" db="EMBL/GenBank/DDBJ databases">
        <title>Genome sequencing of Stegodyphus mimosarum.</title>
        <authorList>
            <person name="Bechsgaard J."/>
        </authorList>
    </citation>
    <scope>NUCLEOTIDE SEQUENCE [LARGE SCALE GENOMIC DNA]</scope>
</reference>
<evidence type="ECO:0000313" key="8">
    <source>
        <dbReference type="EMBL" id="KFM78151.1"/>
    </source>
</evidence>
<evidence type="ECO:0000256" key="2">
    <source>
        <dbReference type="ARBA" id="ARBA00008932"/>
    </source>
</evidence>
<feature type="domain" description="MSP" evidence="7">
    <location>
        <begin position="7"/>
        <end position="124"/>
    </location>
</feature>
<accession>A0A087ULB2</accession>
<dbReference type="Gene3D" id="2.60.40.10">
    <property type="entry name" value="Immunoglobulins"/>
    <property type="match status" value="1"/>
</dbReference>
<name>A0A087ULB2_STEMI</name>
<keyword evidence="9" id="KW-1185">Reference proteome</keyword>
<comment type="subcellular location">
    <subcellularLocation>
        <location evidence="1">Membrane</location>
        <topology evidence="1">Single-pass type IV membrane protein</topology>
    </subcellularLocation>
</comment>
<dbReference type="OMA" id="IYAPSNI"/>
<dbReference type="GO" id="GO:0090158">
    <property type="term" value="P:endoplasmic reticulum membrane organization"/>
    <property type="evidence" value="ECO:0007669"/>
    <property type="project" value="TreeGrafter"/>
</dbReference>
<keyword evidence="3" id="KW-0812">Transmembrane</keyword>
<feature type="region of interest" description="Disordered" evidence="6">
    <location>
        <begin position="185"/>
        <end position="223"/>
    </location>
</feature>
<evidence type="ECO:0000256" key="3">
    <source>
        <dbReference type="ARBA" id="ARBA00022692"/>
    </source>
</evidence>
<dbReference type="GO" id="GO:0005886">
    <property type="term" value="C:plasma membrane"/>
    <property type="evidence" value="ECO:0007669"/>
    <property type="project" value="TreeGrafter"/>
</dbReference>